<keyword evidence="18" id="KW-1185">Reference proteome</keyword>
<feature type="binding site" evidence="13">
    <location>
        <begin position="219"/>
        <end position="220"/>
    </location>
    <ligand>
        <name>ATP</name>
        <dbReference type="ChEBI" id="CHEBI:30616"/>
    </ligand>
</feature>
<dbReference type="SUPFAM" id="SSF69572">
    <property type="entry name" value="Activating enzymes of the ubiquitin-like proteins"/>
    <property type="match status" value="1"/>
</dbReference>
<comment type="caution">
    <text evidence="17">The sequence shown here is derived from an EMBL/GenBank/DDBJ whole genome shotgun (WGS) entry which is preliminary data.</text>
</comment>
<dbReference type="GO" id="GO:0002143">
    <property type="term" value="P:tRNA wobble position uridine thiolation"/>
    <property type="evidence" value="ECO:0007669"/>
    <property type="project" value="InterPro"/>
</dbReference>
<feature type="binding site" evidence="13">
    <location>
        <position position="264"/>
    </location>
    <ligand>
        <name>Zn(2+)</name>
        <dbReference type="ChEBI" id="CHEBI:29105"/>
    </ligand>
</feature>
<proteinExistence type="inferred from homology"/>
<dbReference type="CDD" id="cd00757">
    <property type="entry name" value="ThiF_MoeB_HesA_family"/>
    <property type="match status" value="1"/>
</dbReference>
<feature type="binding site" evidence="13">
    <location>
        <position position="342"/>
    </location>
    <ligand>
        <name>Zn(2+)</name>
        <dbReference type="ChEBI" id="CHEBI:29105"/>
    </ligand>
</feature>
<keyword evidence="4 13" id="KW-0819">tRNA processing</keyword>
<dbReference type="Proteomes" id="UP000002753">
    <property type="component" value="Unassembled WGS sequence"/>
</dbReference>
<dbReference type="Pfam" id="PF00581">
    <property type="entry name" value="Rhodanese"/>
    <property type="match status" value="1"/>
</dbReference>
<evidence type="ECO:0000256" key="5">
    <source>
        <dbReference type="ARBA" id="ARBA00022695"/>
    </source>
</evidence>
<comment type="subcellular location">
    <subcellularLocation>
        <location evidence="1">Cytoplasm</location>
        <location evidence="1">Cytosol</location>
    </subcellularLocation>
</comment>
<dbReference type="PANTHER" id="PTHR10953:SF102">
    <property type="entry name" value="ADENYLYLTRANSFERASE AND SULFURTRANSFERASE MOCS3"/>
    <property type="match status" value="1"/>
</dbReference>
<dbReference type="GO" id="GO:0070566">
    <property type="term" value="F:adenylyltransferase activity"/>
    <property type="evidence" value="ECO:0007669"/>
    <property type="project" value="InterPro"/>
</dbReference>
<protein>
    <recommendedName>
        <fullName evidence="12">Needs CLA4 to survive protein 3</fullName>
    </recommendedName>
</protein>
<keyword evidence="8" id="KW-0833">Ubl conjugation pathway</keyword>
<dbReference type="FunFam" id="3.40.50.720:FF:000033">
    <property type="entry name" value="Adenylyltransferase and sulfurtransferase MOCS3"/>
    <property type="match status" value="1"/>
</dbReference>
<keyword evidence="7 13" id="KW-0547">Nucleotide-binding</keyword>
<keyword evidence="14" id="KW-0175">Coiled coil</keyword>
<dbReference type="GO" id="GO:0032447">
    <property type="term" value="P:protein urmylation"/>
    <property type="evidence" value="ECO:0007669"/>
    <property type="project" value="TreeGrafter"/>
</dbReference>
<feature type="active site" description="Cysteine persulfide intermediate; for sulfurtransferase activity" evidence="13">
    <location>
        <position position="450"/>
    </location>
</feature>
<dbReference type="InterPro" id="IPR000594">
    <property type="entry name" value="ThiF_NAD_FAD-bd"/>
</dbReference>
<evidence type="ECO:0000256" key="12">
    <source>
        <dbReference type="ARBA" id="ARBA00075323"/>
    </source>
</evidence>
<dbReference type="GO" id="GO:0005524">
    <property type="term" value="F:ATP binding"/>
    <property type="evidence" value="ECO:0007669"/>
    <property type="project" value="UniProtKB-KW"/>
</dbReference>
<evidence type="ECO:0000256" key="7">
    <source>
        <dbReference type="ARBA" id="ARBA00022741"/>
    </source>
</evidence>
<feature type="binding site" evidence="13">
    <location>
        <position position="175"/>
    </location>
    <ligand>
        <name>ATP</name>
        <dbReference type="ChEBI" id="CHEBI:30616"/>
    </ligand>
</feature>
<keyword evidence="5" id="KW-0548">Nucleotidyltransferase</keyword>
<feature type="binding site" evidence="13">
    <location>
        <position position="261"/>
    </location>
    <ligand>
        <name>Zn(2+)</name>
        <dbReference type="ChEBI" id="CHEBI:29105"/>
    </ligand>
</feature>
<evidence type="ECO:0000256" key="3">
    <source>
        <dbReference type="ARBA" id="ARBA00022679"/>
    </source>
</evidence>
<dbReference type="HAMAP" id="MF_03049">
    <property type="entry name" value="MOCS3_Uba4"/>
    <property type="match status" value="1"/>
</dbReference>
<evidence type="ECO:0000256" key="9">
    <source>
        <dbReference type="ARBA" id="ARBA00022833"/>
    </source>
</evidence>
<dbReference type="GO" id="GO:0046872">
    <property type="term" value="F:metal ion binding"/>
    <property type="evidence" value="ECO:0007669"/>
    <property type="project" value="UniProtKB-KW"/>
</dbReference>
<dbReference type="CDD" id="cd01526">
    <property type="entry name" value="RHOD_ThiF"/>
    <property type="match status" value="1"/>
</dbReference>
<sequence>MCILYCLIYTLYISLVTNRCDDSPMMKYSSDAIMSDKSKEHGARTRSRMRPIIMSNNELEGVASELEALRLENARLREQLASRKDNKQDYPLSLEEYQRYGRQMIVEETGGVVGQVKLKNTKVLVVGAGGLGSPALPYLAGSGVGQIGIVDNDVVETSNLHRQVLHDSSRVGMLKCESARQSITKLNPHVSIVTYPVRLNSTNAFAIFEGYDYVLDCTDSPLTRYLVSDVAVNLGITVISASGLGTEGQLTILNFNGVGPCYRCFYPTPPPPNAVTSCQEGGVIGPCIGVVGTMMAVETLKLILGVYTNENFKPFLVLYSGFPQQSLRTFKMRGRKESCLCCGKNRTITKEAIEMGEINYELFCGSRNYNVCEPDERLSVDAFQNLYKGEDFSAKHIFLDVRPSHHYDISHFPETVNIPIKRLRDMNGDLKKLQEKLPTVGKDSSIVVLCRYGNDSQVATRLLKDEFGFVNVRDVRGGYFKYIDDIDRTIPKY</sequence>
<dbReference type="Gene3D" id="3.40.250.10">
    <property type="entry name" value="Rhodanese-like domain"/>
    <property type="match status" value="1"/>
</dbReference>
<keyword evidence="9 13" id="KW-0862">Zinc</keyword>
<comment type="pathway">
    <text evidence="13">tRNA modification; 5-methoxycarbonylmethyl-2-thiouridine-tRNA biosynthesis.</text>
</comment>
<feature type="active site" description="Glycyl thioester intermediate; for adenylyltransferase activity" evidence="13">
    <location>
        <position position="278"/>
    </location>
</feature>
<keyword evidence="2 13" id="KW-0963">Cytoplasm</keyword>
<comment type="cofactor">
    <cofactor evidence="13">
        <name>Zn(2+)</name>
        <dbReference type="ChEBI" id="CHEBI:29105"/>
    </cofactor>
    <text evidence="13">Binds 1 zinc ion per subunit.</text>
</comment>
<keyword evidence="10 13" id="KW-0067">ATP-binding</keyword>
<dbReference type="Gene3D" id="3.40.50.720">
    <property type="entry name" value="NAD(P)-binding Rossmann-like Domain"/>
    <property type="match status" value="1"/>
</dbReference>
<dbReference type="InterPro" id="IPR036873">
    <property type="entry name" value="Rhodanese-like_dom_sf"/>
</dbReference>
<keyword evidence="11 13" id="KW-0511">Multifunctional enzyme</keyword>
<feature type="coiled-coil region" evidence="14">
    <location>
        <begin position="59"/>
        <end position="86"/>
    </location>
</feature>
<evidence type="ECO:0000256" key="1">
    <source>
        <dbReference type="ARBA" id="ARBA00004514"/>
    </source>
</evidence>
<reference evidence="17 18" key="1">
    <citation type="journal article" date="2003" name="Science">
        <title>Finding functional features in Saccharomyces genomes by phylogenetic footprinting.</title>
        <authorList>
            <person name="Cliften P.F."/>
            <person name="Sudarsanam P."/>
            <person name="Desikan A."/>
            <person name="Fulton L."/>
            <person name="Fulton B."/>
            <person name="Majors J."/>
            <person name="Waterston R."/>
            <person name="Cohen B.A."/>
            <person name="Johnston M."/>
        </authorList>
    </citation>
    <scope>NUCLEOTIDE SEQUENCE [LARGE SCALE GENOMIC DNA]</scope>
    <source>
        <strain evidence="18">ATCC MYA-4449 / AS 2.2408 / CBS 8840 / NBRC 1802 / NCYC 2889</strain>
    </source>
</reference>
<evidence type="ECO:0000313" key="17">
    <source>
        <dbReference type="EMBL" id="EJT44053.1"/>
    </source>
</evidence>
<evidence type="ECO:0000256" key="14">
    <source>
        <dbReference type="SAM" id="Coils"/>
    </source>
</evidence>
<dbReference type="GO" id="GO:0004792">
    <property type="term" value="F:thiosulfate-cyanide sulfurtransferase activity"/>
    <property type="evidence" value="ECO:0007669"/>
    <property type="project" value="TreeGrafter"/>
</dbReference>
<reference evidence="18" key="2">
    <citation type="journal article" date="2011" name="G3 (Bethesda)">
        <title>The awesome power of yeast evolutionary genetics: New genome sequences and strain resources for the Saccharomyces sensu stricto genus.</title>
        <authorList>
            <person name="Scannell D.R."/>
            <person name="Zill O.A."/>
            <person name="Rokas A."/>
            <person name="Payen C."/>
            <person name="Dunham M.J."/>
            <person name="Eisen M.B."/>
            <person name="Rine J."/>
            <person name="Johnston M."/>
            <person name="Hittinger C.T."/>
        </authorList>
    </citation>
    <scope>GENOME REANNOTATION</scope>
    <source>
        <strain evidence="18">ATCC MYA-4449 / AS 2.2408 / CBS 8840 / NBRC 1802 / NCYC 2889</strain>
    </source>
</reference>
<name>J5PVD1_SACK1</name>
<dbReference type="HOGENOM" id="CLU_013325_1_2_1"/>
<feature type="binding site" evidence="13">
    <location>
        <position position="339"/>
    </location>
    <ligand>
        <name>Zn(2+)</name>
        <dbReference type="ChEBI" id="CHEBI:29105"/>
    </ligand>
</feature>
<dbReference type="STRING" id="226230.J5PVD1"/>
<feature type="binding site" evidence="13">
    <location>
        <position position="151"/>
    </location>
    <ligand>
        <name>ATP</name>
        <dbReference type="ChEBI" id="CHEBI:30616"/>
    </ligand>
</feature>
<comment type="similarity">
    <text evidence="13">In the N-terminal section; belongs to the HesA/MoeB/ThiF family. UBA4 subfamily.</text>
</comment>
<dbReference type="InterPro" id="IPR045886">
    <property type="entry name" value="ThiF/MoeB/HesA"/>
</dbReference>
<feature type="signal peptide" evidence="15">
    <location>
        <begin position="1"/>
        <end position="18"/>
    </location>
</feature>
<dbReference type="Pfam" id="PF00899">
    <property type="entry name" value="ThiF"/>
    <property type="match status" value="1"/>
</dbReference>
<evidence type="ECO:0000256" key="6">
    <source>
        <dbReference type="ARBA" id="ARBA00022723"/>
    </source>
</evidence>
<evidence type="ECO:0000313" key="18">
    <source>
        <dbReference type="Proteomes" id="UP000002753"/>
    </source>
</evidence>
<dbReference type="SMART" id="SM00450">
    <property type="entry name" value="RHOD"/>
    <property type="match status" value="1"/>
</dbReference>
<evidence type="ECO:0000256" key="4">
    <source>
        <dbReference type="ARBA" id="ARBA00022694"/>
    </source>
</evidence>
<keyword evidence="6 13" id="KW-0479">Metal-binding</keyword>
<dbReference type="PROSITE" id="PS50206">
    <property type="entry name" value="RHODANESE_3"/>
    <property type="match status" value="1"/>
</dbReference>
<dbReference type="GO" id="GO:0042292">
    <property type="term" value="F:URM1 activating enzyme activity"/>
    <property type="evidence" value="ECO:0007669"/>
    <property type="project" value="TreeGrafter"/>
</dbReference>
<dbReference type="InterPro" id="IPR001763">
    <property type="entry name" value="Rhodanese-like_dom"/>
</dbReference>
<gene>
    <name evidence="17" type="primary">YHR111W</name>
    <name evidence="13" type="synonym">UBA4</name>
    <name evidence="17" type="ORF">SKUD_202408</name>
</gene>
<evidence type="ECO:0000256" key="2">
    <source>
        <dbReference type="ARBA" id="ARBA00022490"/>
    </source>
</evidence>
<dbReference type="AlphaFoldDB" id="J5PVD1"/>
<keyword evidence="15" id="KW-0732">Signal</keyword>
<accession>J5PVD1</accession>
<evidence type="ECO:0000256" key="11">
    <source>
        <dbReference type="ARBA" id="ARBA00023268"/>
    </source>
</evidence>
<feature type="chain" id="PRO_5003784645" description="Needs CLA4 to survive protein 3" evidence="15">
    <location>
        <begin position="19"/>
        <end position="493"/>
    </location>
</feature>
<dbReference type="InterPro" id="IPR028885">
    <property type="entry name" value="MOCS3/Uba4"/>
</dbReference>
<dbReference type="UniPathway" id="UPA00988"/>
<evidence type="ECO:0000256" key="13">
    <source>
        <dbReference type="HAMAP-Rule" id="MF_03049"/>
    </source>
</evidence>
<dbReference type="PANTHER" id="PTHR10953">
    <property type="entry name" value="UBIQUITIN-ACTIVATING ENZYME E1"/>
    <property type="match status" value="1"/>
</dbReference>
<feature type="binding site" evidence="13">
    <location>
        <position position="130"/>
    </location>
    <ligand>
        <name>ATP</name>
        <dbReference type="ChEBI" id="CHEBI:30616"/>
    </ligand>
</feature>
<dbReference type="GO" id="GO:0005829">
    <property type="term" value="C:cytosol"/>
    <property type="evidence" value="ECO:0007669"/>
    <property type="project" value="UniProtKB-SubCell"/>
</dbReference>
<evidence type="ECO:0000256" key="8">
    <source>
        <dbReference type="ARBA" id="ARBA00022786"/>
    </source>
</evidence>
<evidence type="ECO:0000256" key="10">
    <source>
        <dbReference type="ARBA" id="ARBA00022840"/>
    </source>
</evidence>
<evidence type="ECO:0000259" key="16">
    <source>
        <dbReference type="PROSITE" id="PS50206"/>
    </source>
</evidence>
<feature type="domain" description="Rhodanese" evidence="16">
    <location>
        <begin position="392"/>
        <end position="491"/>
    </location>
</feature>
<keyword evidence="3 13" id="KW-0808">Transferase</keyword>
<dbReference type="FunFam" id="3.40.250.10:FF:000014">
    <property type="entry name" value="Adenylyltransferase and sulfurtransferase MOCS3"/>
    <property type="match status" value="1"/>
</dbReference>
<dbReference type="InterPro" id="IPR035985">
    <property type="entry name" value="Ubiquitin-activating_enz"/>
</dbReference>
<feature type="binding site" evidence="13">
    <location>
        <begin position="158"/>
        <end position="162"/>
    </location>
    <ligand>
        <name>ATP</name>
        <dbReference type="ChEBI" id="CHEBI:30616"/>
    </ligand>
</feature>
<evidence type="ECO:0000256" key="15">
    <source>
        <dbReference type="SAM" id="SignalP"/>
    </source>
</evidence>
<organism evidence="17 18">
    <name type="scientific">Saccharomyces kudriavzevii (strain ATCC MYA-4449 / AS 2.2408 / CBS 8840 / NBRC 1802 / NCYC 2889)</name>
    <name type="common">Yeast</name>
    <dbReference type="NCBI Taxonomy" id="226230"/>
    <lineage>
        <taxon>Eukaryota</taxon>
        <taxon>Fungi</taxon>
        <taxon>Dikarya</taxon>
        <taxon>Ascomycota</taxon>
        <taxon>Saccharomycotina</taxon>
        <taxon>Saccharomycetes</taxon>
        <taxon>Saccharomycetales</taxon>
        <taxon>Saccharomycetaceae</taxon>
        <taxon>Saccharomyces</taxon>
    </lineage>
</organism>
<dbReference type="EMBL" id="AACI03000454">
    <property type="protein sequence ID" value="EJT44053.1"/>
    <property type="molecule type" value="Genomic_DNA"/>
</dbReference>